<dbReference type="GO" id="GO:0004146">
    <property type="term" value="F:dihydrofolate reductase activity"/>
    <property type="evidence" value="ECO:0007669"/>
    <property type="project" value="UniProtKB-EC"/>
</dbReference>
<dbReference type="InterPro" id="IPR036291">
    <property type="entry name" value="NAD(P)-bd_dom_sf"/>
</dbReference>
<dbReference type="PATRIC" id="fig|336831.14.peg.985"/>
<evidence type="ECO:0000256" key="7">
    <source>
        <dbReference type="ARBA" id="ARBA00039145"/>
    </source>
</evidence>
<dbReference type="PROSITE" id="PS00061">
    <property type="entry name" value="ADH_SHORT"/>
    <property type="match status" value="1"/>
</dbReference>
<dbReference type="SUPFAM" id="SSF51735">
    <property type="entry name" value="NAD(P)-binding Rossmann-fold domains"/>
    <property type="match status" value="1"/>
</dbReference>
<evidence type="ECO:0000256" key="2">
    <source>
        <dbReference type="ARBA" id="ARBA00022563"/>
    </source>
</evidence>
<evidence type="ECO:0000256" key="9">
    <source>
        <dbReference type="ARBA" id="ARBA00042299"/>
    </source>
</evidence>
<evidence type="ECO:0000313" key="13">
    <source>
        <dbReference type="Proteomes" id="UP000034228"/>
    </source>
</evidence>
<proteinExistence type="inferred from homology"/>
<keyword evidence="4" id="KW-0560">Oxidoreductase</keyword>
<keyword evidence="3" id="KW-0521">NADP</keyword>
<evidence type="ECO:0000313" key="12">
    <source>
        <dbReference type="EMBL" id="KKO45468.1"/>
    </source>
</evidence>
<dbReference type="PANTHER" id="PTHR43639:SF6">
    <property type="entry name" value="DIHYDROMONAPTERIN REDUCTASE"/>
    <property type="match status" value="1"/>
</dbReference>
<dbReference type="EC" id="1.5.1.50" evidence="7"/>
<dbReference type="EC" id="1.5.1.3" evidence="1"/>
<protein>
    <recommendedName>
        <fullName evidence="8">Dihydromonapterin reductase</fullName>
        <ecNumber evidence="1">1.5.1.3</ecNumber>
        <ecNumber evidence="7">1.5.1.50</ecNumber>
    </recommendedName>
    <alternativeName>
        <fullName evidence="9">Dihydrofolate reductase</fullName>
    </alternativeName>
</protein>
<comment type="similarity">
    <text evidence="6">Belongs to the short-chain dehydrogenases/reductases (SDR) family. FolM subfamily.</text>
</comment>
<evidence type="ECO:0000256" key="1">
    <source>
        <dbReference type="ARBA" id="ARBA00012856"/>
    </source>
</evidence>
<comment type="caution">
    <text evidence="12">The sequence shown here is derived from an EMBL/GenBank/DDBJ whole genome shotgun (WGS) entry which is preliminary data.</text>
</comment>
<comment type="function">
    <text evidence="5">Catalyzes the reduction of dihydromonapterin to tetrahydromonapterin. Also has lower activity with dihydrofolate.</text>
</comment>
<dbReference type="InterPro" id="IPR020904">
    <property type="entry name" value="Sc_DH/Rdtase_CS"/>
</dbReference>
<organism evidence="12 13">
    <name type="scientific">Arsukibacterium ikkense</name>
    <dbReference type="NCBI Taxonomy" id="336831"/>
    <lineage>
        <taxon>Bacteria</taxon>
        <taxon>Pseudomonadati</taxon>
        <taxon>Pseudomonadota</taxon>
        <taxon>Gammaproteobacteria</taxon>
        <taxon>Chromatiales</taxon>
        <taxon>Chromatiaceae</taxon>
        <taxon>Arsukibacterium</taxon>
    </lineage>
</organism>
<evidence type="ECO:0000256" key="3">
    <source>
        <dbReference type="ARBA" id="ARBA00022857"/>
    </source>
</evidence>
<evidence type="ECO:0000256" key="6">
    <source>
        <dbReference type="ARBA" id="ARBA00038212"/>
    </source>
</evidence>
<reference evidence="12 13" key="1">
    <citation type="submission" date="2015-03" db="EMBL/GenBank/DDBJ databases">
        <title>Draft genome sequences of two protease-producing strains of Arsukibacterium isolated from two cold and alkaline environments.</title>
        <authorList>
            <person name="Lylloff J.E."/>
            <person name="Skov L.B."/>
            <person name="Jepsen M."/>
            <person name="Hallin P.F."/>
            <person name="Sorensen S.J."/>
            <person name="Stougaard P."/>
            <person name="Glaring M.A."/>
        </authorList>
    </citation>
    <scope>NUCLEOTIDE SEQUENCE [LARGE SCALE GENOMIC DNA]</scope>
    <source>
        <strain evidence="12 13">GCM72</strain>
    </source>
</reference>
<accession>A0A0M2V8H1</accession>
<evidence type="ECO:0000256" key="5">
    <source>
        <dbReference type="ARBA" id="ARBA00037508"/>
    </source>
</evidence>
<dbReference type="OrthoDB" id="9793499at2"/>
<dbReference type="EMBL" id="LAHO01000009">
    <property type="protein sequence ID" value="KKO45468.1"/>
    <property type="molecule type" value="Genomic_DNA"/>
</dbReference>
<dbReference type="Pfam" id="PF13561">
    <property type="entry name" value="adh_short_C2"/>
    <property type="match status" value="1"/>
</dbReference>
<evidence type="ECO:0000256" key="10">
    <source>
        <dbReference type="ARBA" id="ARBA00048873"/>
    </source>
</evidence>
<comment type="catalytic activity">
    <reaction evidence="10">
        <text>(6S)-5,6,7,8-tetrahydrofolate + NADP(+) = 7,8-dihydrofolate + NADPH + H(+)</text>
        <dbReference type="Rhea" id="RHEA:15009"/>
        <dbReference type="ChEBI" id="CHEBI:15378"/>
        <dbReference type="ChEBI" id="CHEBI:57451"/>
        <dbReference type="ChEBI" id="CHEBI:57453"/>
        <dbReference type="ChEBI" id="CHEBI:57783"/>
        <dbReference type="ChEBI" id="CHEBI:58349"/>
        <dbReference type="EC" id="1.5.1.3"/>
    </reaction>
</comment>
<sequence>MHVMQQQKELIVITGAGQRVGLYCAQALLKQGYALAVSYRTFTPGIEALQQAGALCLQADFNQLAQLASFIEALAPYPAIRAVIHNASSWQPDLPLAGHTAQQTTLSLLQQDAAVFDSMQQVHARAPYLLNRALLPKLLAGPGPADIIHLTDFVASVGSSKHQAYAASKAALENLTLSLARQLAPKVKVNAIAPALLMFNDNDDAAYRQKALAKSLMAIAPGPDEVLQSVLYLLTSRYITGRVLALDGGRHLQLP</sequence>
<evidence type="ECO:0000256" key="8">
    <source>
        <dbReference type="ARBA" id="ARBA00039631"/>
    </source>
</evidence>
<keyword evidence="13" id="KW-1185">Reference proteome</keyword>
<comment type="catalytic activity">
    <reaction evidence="11">
        <text>7,8-dihydromonapterin + NADPH + H(+) = 5,6,7,8-tetrahydromonapterin + NADP(+)</text>
        <dbReference type="Rhea" id="RHEA:34847"/>
        <dbReference type="ChEBI" id="CHEBI:15378"/>
        <dbReference type="ChEBI" id="CHEBI:57783"/>
        <dbReference type="ChEBI" id="CHEBI:58349"/>
        <dbReference type="ChEBI" id="CHEBI:71175"/>
        <dbReference type="ChEBI" id="CHEBI:71177"/>
        <dbReference type="EC" id="1.5.1.50"/>
    </reaction>
</comment>
<dbReference type="Gene3D" id="3.40.50.720">
    <property type="entry name" value="NAD(P)-binding Rossmann-like Domain"/>
    <property type="match status" value="1"/>
</dbReference>
<gene>
    <name evidence="12" type="ORF">WG68_10515</name>
</gene>
<dbReference type="GO" id="GO:0006730">
    <property type="term" value="P:one-carbon metabolic process"/>
    <property type="evidence" value="ECO:0007669"/>
    <property type="project" value="UniProtKB-KW"/>
</dbReference>
<dbReference type="InterPro" id="IPR002347">
    <property type="entry name" value="SDR_fam"/>
</dbReference>
<dbReference type="STRING" id="336831.WG68_10515"/>
<evidence type="ECO:0000256" key="4">
    <source>
        <dbReference type="ARBA" id="ARBA00023002"/>
    </source>
</evidence>
<dbReference type="PRINTS" id="PR00081">
    <property type="entry name" value="GDHRDH"/>
</dbReference>
<dbReference type="Proteomes" id="UP000034228">
    <property type="component" value="Unassembled WGS sequence"/>
</dbReference>
<keyword evidence="2" id="KW-0554">One-carbon metabolism</keyword>
<evidence type="ECO:0000256" key="11">
    <source>
        <dbReference type="ARBA" id="ARBA00049376"/>
    </source>
</evidence>
<dbReference type="PANTHER" id="PTHR43639">
    <property type="entry name" value="OXIDOREDUCTASE, SHORT-CHAIN DEHYDROGENASE/REDUCTASE FAMILY (AFU_ORTHOLOGUE AFUA_5G02870)"/>
    <property type="match status" value="1"/>
</dbReference>
<dbReference type="AlphaFoldDB" id="A0A0M2V8H1"/>
<dbReference type="NCBIfam" id="NF005066">
    <property type="entry name" value="PRK06483.1"/>
    <property type="match status" value="1"/>
</dbReference>
<name>A0A0M2V8H1_9GAMM</name>